<dbReference type="EMBL" id="FTMN01000001">
    <property type="protein sequence ID" value="SIP87845.1"/>
    <property type="molecule type" value="Genomic_DNA"/>
</dbReference>
<evidence type="ECO:0000313" key="3">
    <source>
        <dbReference type="Proteomes" id="UP000186895"/>
    </source>
</evidence>
<proteinExistence type="predicted"/>
<keyword evidence="3" id="KW-1185">Reference proteome</keyword>
<feature type="transmembrane region" description="Helical" evidence="1">
    <location>
        <begin position="65"/>
        <end position="85"/>
    </location>
</feature>
<dbReference type="STRING" id="49186.SAMN05421647_10180"/>
<reference evidence="2 3" key="1">
    <citation type="submission" date="2017-01" db="EMBL/GenBank/DDBJ databases">
        <authorList>
            <person name="Mah S.A."/>
            <person name="Swanson W.J."/>
            <person name="Moy G.W."/>
            <person name="Vacquier V.D."/>
        </authorList>
    </citation>
    <scope>NUCLEOTIDE SEQUENCE [LARGE SCALE GENOMIC DNA]</scope>
    <source>
        <strain evidence="2 3">DSM 7027</strain>
    </source>
</reference>
<dbReference type="AlphaFoldDB" id="A0A1N6N724"/>
<keyword evidence="1" id="KW-1133">Transmembrane helix</keyword>
<feature type="transmembrane region" description="Helical" evidence="1">
    <location>
        <begin position="36"/>
        <end position="59"/>
    </location>
</feature>
<keyword evidence="1" id="KW-0812">Transmembrane</keyword>
<dbReference type="RefSeq" id="WP_010322215.1">
    <property type="nucleotide sequence ID" value="NZ_FTMN01000001.1"/>
</dbReference>
<gene>
    <name evidence="2" type="ORF">SAMN05421647_10180</name>
</gene>
<feature type="transmembrane region" description="Helical" evidence="1">
    <location>
        <begin position="6"/>
        <end position="24"/>
    </location>
</feature>
<organism evidence="2 3">
    <name type="scientific">Marinobacterium stanieri</name>
    <dbReference type="NCBI Taxonomy" id="49186"/>
    <lineage>
        <taxon>Bacteria</taxon>
        <taxon>Pseudomonadati</taxon>
        <taxon>Pseudomonadota</taxon>
        <taxon>Gammaproteobacteria</taxon>
        <taxon>Oceanospirillales</taxon>
        <taxon>Oceanospirillaceae</taxon>
        <taxon>Marinobacterium</taxon>
    </lineage>
</organism>
<accession>A0A1N6N724</accession>
<keyword evidence="1" id="KW-0472">Membrane</keyword>
<sequence>MDDLLPSFITLGGFALPAAFLLYVTRPLSPATIAYLLVMAGLCLLGGLLFAAGTITVLSLKAPPLANSLLVLAGAMISLVIRQLWHLRLKTH</sequence>
<evidence type="ECO:0000313" key="2">
    <source>
        <dbReference type="EMBL" id="SIP87845.1"/>
    </source>
</evidence>
<protein>
    <submittedName>
        <fullName evidence="2">Uncharacterized protein</fullName>
    </submittedName>
</protein>
<evidence type="ECO:0000256" key="1">
    <source>
        <dbReference type="SAM" id="Phobius"/>
    </source>
</evidence>
<dbReference type="Proteomes" id="UP000186895">
    <property type="component" value="Unassembled WGS sequence"/>
</dbReference>
<name>A0A1N6N724_9GAMM</name>